<proteinExistence type="predicted"/>
<evidence type="ECO:0000256" key="11">
    <source>
        <dbReference type="ARBA" id="ARBA00022865"/>
    </source>
</evidence>
<evidence type="ECO:0000256" key="5">
    <source>
        <dbReference type="ARBA" id="ARBA00012097"/>
    </source>
</evidence>
<comment type="pathway">
    <text evidence="4">Plant hormone biosynthesis; abscisate biosynthesis.</text>
</comment>
<dbReference type="Pfam" id="PF13450">
    <property type="entry name" value="NAD_binding_8"/>
    <property type="match status" value="1"/>
</dbReference>
<dbReference type="PANTHER" id="PTHR46496">
    <property type="match status" value="1"/>
</dbReference>
<evidence type="ECO:0000256" key="7">
    <source>
        <dbReference type="ARBA" id="ARBA00022528"/>
    </source>
</evidence>
<protein>
    <recommendedName>
        <fullName evidence="6">Zeaxanthin epoxidase, chloroplastic</fullName>
        <ecNumber evidence="5">1.14.15.21</ecNumber>
    </recommendedName>
</protein>
<name>A0A1E5UMS6_9POAL</name>
<comment type="cofactor">
    <cofactor evidence="1">
        <name>FAD</name>
        <dbReference type="ChEBI" id="CHEBI:57692"/>
    </cofactor>
</comment>
<feature type="domain" description="Ig-like" evidence="15">
    <location>
        <begin position="683"/>
        <end position="759"/>
    </location>
</feature>
<evidence type="ECO:0000259" key="14">
    <source>
        <dbReference type="PROSITE" id="PS50006"/>
    </source>
</evidence>
<dbReference type="GO" id="GO:0052662">
    <property type="term" value="F:zeaxanthin epoxidase activity"/>
    <property type="evidence" value="ECO:0007669"/>
    <property type="project" value="UniProtKB-EC"/>
</dbReference>
<dbReference type="EC" id="1.14.15.21" evidence="5"/>
<sequence>MALLSATSPAKAHFSALFLCHDEPQHGHALIPATHPQCLAAAGGASKRYQRVRGRLSVAAAMQPPEAAVAQAAAPAAGEAGRHKKPRVLVAGGGIGGLVFALAARRKGYDVTVFERDMSAVRGEGQYRGPIQIQSNALAALEAIDMSVAEEVMRAGCVTGDRINGLVDGISGSWYAAARLLLSLRSFAFSFTLLRAGQLPPPRKVFHPTTTMPSTTPASRTAISLPFASPASRRGARTPRLLALPTPSAPRRRLVLPPGRARRQVSAVSTAAMPAPGPKARVLVAGGGIGGLLFALAVKRKGFEVLVLERDMSAVRGEGRYRGPIQLQSNALAVLEAVDAAAADKVMDAGCITGDRVNGIVDGVSGSWYCKFDTFTPAAERGLPVTRVISRMTLQQILARAVGDDAILNDSHVVDFIDDGSKVTAILEDGRRFEGDLLVGADGIWSKVRKALFGQSEATYSGYTCYTGIADFVPPDIDTVGYRVFLGHKQYFVSSDVGAGKMQWYAFHKEEAGGTDPENGKKERLLEIFSGWCDNVIDLINATEEEAILRRDIYDRPPTFNWGKGRVTLLGDSVHAMQPNLGQGGCMAIEDGYQLAVELENAWQESVKSGTPMDIVSSLKRYEKERRLRVAVIHGLARMAAIMATTYRPYLGVGLGPLSFLTKLRIPHPGRVGGRFFIKIGMPAMLSWVLGGNSSKLEGRPLSCRLSDKANDQLYRWFEDDDALEQAMGGESRSDPSDSASSITLSMPQISERHATITCKNKAFYVTDLGSEHGTWITDNEGRRYRVPPNFPVRFHPSDVIEFGSEQKVMFRVKVLNTLPYESTRRGKQQQKQQQVLQAA</sequence>
<evidence type="ECO:0000256" key="8">
    <source>
        <dbReference type="ARBA" id="ARBA00022630"/>
    </source>
</evidence>
<evidence type="ECO:0000256" key="6">
    <source>
        <dbReference type="ARBA" id="ARBA00015103"/>
    </source>
</evidence>
<feature type="domain" description="FHA" evidence="14">
    <location>
        <begin position="727"/>
        <end position="782"/>
    </location>
</feature>
<dbReference type="AlphaFoldDB" id="A0A1E5UMS6"/>
<dbReference type="STRING" id="888268.A0A1E5UMS6"/>
<dbReference type="Pfam" id="PF01494">
    <property type="entry name" value="FAD_binding_3"/>
    <property type="match status" value="1"/>
</dbReference>
<dbReference type="UniPathway" id="UPA00090"/>
<dbReference type="InterPro" id="IPR000253">
    <property type="entry name" value="FHA_dom"/>
</dbReference>
<evidence type="ECO:0000256" key="9">
    <source>
        <dbReference type="ARBA" id="ARBA00022640"/>
    </source>
</evidence>
<evidence type="ECO:0000256" key="13">
    <source>
        <dbReference type="ARBA" id="ARBA00023002"/>
    </source>
</evidence>
<dbReference type="CDD" id="cd22702">
    <property type="entry name" value="FHA_ZEP-like"/>
    <property type="match status" value="1"/>
</dbReference>
<dbReference type="PROSITE" id="PS50006">
    <property type="entry name" value="FHA_DOMAIN"/>
    <property type="match status" value="1"/>
</dbReference>
<dbReference type="PANTHER" id="PTHR46496:SF1">
    <property type="entry name" value="ZEAXANTHIN EPOXIDASE, CHLOROPLASTIC"/>
    <property type="match status" value="1"/>
</dbReference>
<keyword evidence="9" id="KW-0934">Plastid</keyword>
<evidence type="ECO:0000256" key="3">
    <source>
        <dbReference type="ARBA" id="ARBA00004972"/>
    </source>
</evidence>
<dbReference type="Pfam" id="PF00498">
    <property type="entry name" value="FHA"/>
    <property type="match status" value="1"/>
</dbReference>
<evidence type="ECO:0000256" key="2">
    <source>
        <dbReference type="ARBA" id="ARBA00004229"/>
    </source>
</evidence>
<comment type="pathway">
    <text evidence="3">Hormone biosynthesis.</text>
</comment>
<dbReference type="OrthoDB" id="655030at2759"/>
<dbReference type="InterPro" id="IPR002938">
    <property type="entry name" value="FAD-bd"/>
</dbReference>
<comment type="caution">
    <text evidence="16">The sequence shown here is derived from an EMBL/GenBank/DDBJ whole genome shotgun (WGS) entry which is preliminary data.</text>
</comment>
<keyword evidence="10" id="KW-0274">FAD</keyword>
<evidence type="ECO:0000256" key="12">
    <source>
        <dbReference type="ARBA" id="ARBA00022946"/>
    </source>
</evidence>
<accession>A0A1E5UMS6</accession>
<dbReference type="Proteomes" id="UP000095767">
    <property type="component" value="Unassembled WGS sequence"/>
</dbReference>
<keyword evidence="8" id="KW-0285">Flavoprotein</keyword>
<evidence type="ECO:0000259" key="15">
    <source>
        <dbReference type="PROSITE" id="PS50835"/>
    </source>
</evidence>
<reference evidence="16 17" key="1">
    <citation type="submission" date="2016-09" db="EMBL/GenBank/DDBJ databases">
        <title>The draft genome of Dichanthelium oligosanthes: A C3 panicoid grass species.</title>
        <authorList>
            <person name="Studer A.J."/>
            <person name="Schnable J.C."/>
            <person name="Brutnell T.P."/>
        </authorList>
    </citation>
    <scope>NUCLEOTIDE SEQUENCE [LARGE SCALE GENOMIC DNA]</scope>
    <source>
        <strain evidence="17">cv. Kellogg 1175</strain>
        <tissue evidence="16">Leaf</tissue>
    </source>
</reference>
<evidence type="ECO:0000256" key="1">
    <source>
        <dbReference type="ARBA" id="ARBA00001974"/>
    </source>
</evidence>
<dbReference type="InterPro" id="IPR007110">
    <property type="entry name" value="Ig-like_dom"/>
</dbReference>
<dbReference type="Gene3D" id="2.60.200.20">
    <property type="match status" value="1"/>
</dbReference>
<gene>
    <name evidence="16" type="ORF">BAE44_0024787</name>
</gene>
<keyword evidence="12" id="KW-0809">Transit peptide</keyword>
<dbReference type="PRINTS" id="PR00420">
    <property type="entry name" value="RNGMNOXGNASE"/>
</dbReference>
<keyword evidence="7" id="KW-0150">Chloroplast</keyword>
<comment type="subcellular location">
    <subcellularLocation>
        <location evidence="2">Plastid</location>
        <location evidence="2">Chloroplast</location>
    </subcellularLocation>
</comment>
<evidence type="ECO:0000313" key="17">
    <source>
        <dbReference type="Proteomes" id="UP000095767"/>
    </source>
</evidence>
<keyword evidence="11" id="KW-0937">Abscisic acid biosynthesis</keyword>
<dbReference type="PROSITE" id="PS50835">
    <property type="entry name" value="IG_LIKE"/>
    <property type="match status" value="1"/>
</dbReference>
<keyword evidence="13" id="KW-0560">Oxidoreductase</keyword>
<dbReference type="GO" id="GO:0071949">
    <property type="term" value="F:FAD binding"/>
    <property type="evidence" value="ECO:0007669"/>
    <property type="project" value="InterPro"/>
</dbReference>
<evidence type="ECO:0000256" key="10">
    <source>
        <dbReference type="ARBA" id="ARBA00022827"/>
    </source>
</evidence>
<organism evidence="16 17">
    <name type="scientific">Dichanthelium oligosanthes</name>
    <dbReference type="NCBI Taxonomy" id="888268"/>
    <lineage>
        <taxon>Eukaryota</taxon>
        <taxon>Viridiplantae</taxon>
        <taxon>Streptophyta</taxon>
        <taxon>Embryophyta</taxon>
        <taxon>Tracheophyta</taxon>
        <taxon>Spermatophyta</taxon>
        <taxon>Magnoliopsida</taxon>
        <taxon>Liliopsida</taxon>
        <taxon>Poales</taxon>
        <taxon>Poaceae</taxon>
        <taxon>PACMAD clade</taxon>
        <taxon>Panicoideae</taxon>
        <taxon>Panicodae</taxon>
        <taxon>Paniceae</taxon>
        <taxon>Dichantheliinae</taxon>
        <taxon>Dichanthelium</taxon>
    </lineage>
</organism>
<evidence type="ECO:0000256" key="4">
    <source>
        <dbReference type="ARBA" id="ARBA00005134"/>
    </source>
</evidence>
<dbReference type="SUPFAM" id="SSF51905">
    <property type="entry name" value="FAD/NAD(P)-binding domain"/>
    <property type="match status" value="2"/>
</dbReference>
<dbReference type="InterPro" id="IPR036188">
    <property type="entry name" value="FAD/NAD-bd_sf"/>
</dbReference>
<evidence type="ECO:0000313" key="16">
    <source>
        <dbReference type="EMBL" id="OEL14194.1"/>
    </source>
</evidence>
<dbReference type="Gene3D" id="3.50.50.60">
    <property type="entry name" value="FAD/NAD(P)-binding domain"/>
    <property type="match status" value="2"/>
</dbReference>
<keyword evidence="17" id="KW-1185">Reference proteome</keyword>
<dbReference type="EMBL" id="LWDX02070820">
    <property type="protein sequence ID" value="OEL14194.1"/>
    <property type="molecule type" value="Genomic_DNA"/>
</dbReference>
<dbReference type="GO" id="GO:0009507">
    <property type="term" value="C:chloroplast"/>
    <property type="evidence" value="ECO:0007669"/>
    <property type="project" value="UniProtKB-SubCell"/>
</dbReference>
<dbReference type="GO" id="GO:0009688">
    <property type="term" value="P:abscisic acid biosynthetic process"/>
    <property type="evidence" value="ECO:0007669"/>
    <property type="project" value="UniProtKB-UniPathway"/>
</dbReference>
<dbReference type="SUPFAM" id="SSF49879">
    <property type="entry name" value="SMAD/FHA domain"/>
    <property type="match status" value="1"/>
</dbReference>
<dbReference type="InterPro" id="IPR008984">
    <property type="entry name" value="SMAD_FHA_dom_sf"/>
</dbReference>